<dbReference type="Gene3D" id="4.10.240.10">
    <property type="entry name" value="Zn(2)-C6 fungal-type DNA-binding domain"/>
    <property type="match status" value="1"/>
</dbReference>
<evidence type="ECO:0000256" key="6">
    <source>
        <dbReference type="ARBA" id="ARBA00023163"/>
    </source>
</evidence>
<dbReference type="PROSITE" id="PS00463">
    <property type="entry name" value="ZN2_CY6_FUNGAL_1"/>
    <property type="match status" value="1"/>
</dbReference>
<feature type="compositionally biased region" description="Acidic residues" evidence="8">
    <location>
        <begin position="155"/>
        <end position="170"/>
    </location>
</feature>
<feature type="compositionally biased region" description="Polar residues" evidence="8">
    <location>
        <begin position="132"/>
        <end position="151"/>
    </location>
</feature>
<dbReference type="InterPro" id="IPR001138">
    <property type="entry name" value="Zn2Cys6_DnaBD"/>
</dbReference>
<feature type="region of interest" description="Disordered" evidence="8">
    <location>
        <begin position="129"/>
        <end position="172"/>
    </location>
</feature>
<dbReference type="AlphaFoldDB" id="A0A0E9NFA5"/>
<dbReference type="GO" id="GO:0005634">
    <property type="term" value="C:nucleus"/>
    <property type="evidence" value="ECO:0007669"/>
    <property type="project" value="UniProtKB-SubCell"/>
</dbReference>
<reference evidence="10 11" key="2">
    <citation type="journal article" date="2014" name="J. Gen. Appl. Microbiol.">
        <title>The early diverging ascomycetous budding yeast Saitoella complicata has three histone deacetylases belonging to the Clr6, Hos2, and Rpd3 lineages.</title>
        <authorList>
            <person name="Nishida H."/>
            <person name="Matsumoto T."/>
            <person name="Kondo S."/>
            <person name="Hamamoto M."/>
            <person name="Yoshikawa H."/>
        </authorList>
    </citation>
    <scope>NUCLEOTIDE SEQUENCE [LARGE SCALE GENOMIC DNA]</scope>
    <source>
        <strain evidence="10 11">NRRL Y-17804</strain>
    </source>
</reference>
<name>A0A0E9NFA5_SAICN</name>
<evidence type="ECO:0000313" key="10">
    <source>
        <dbReference type="EMBL" id="GAO48371.1"/>
    </source>
</evidence>
<dbReference type="InterPro" id="IPR007219">
    <property type="entry name" value="XnlR_reg_dom"/>
</dbReference>
<comment type="subcellular location">
    <subcellularLocation>
        <location evidence="1">Nucleus</location>
    </subcellularLocation>
</comment>
<dbReference type="RefSeq" id="XP_019021990.1">
    <property type="nucleotide sequence ID" value="XM_019165665.1"/>
</dbReference>
<dbReference type="EMBL" id="BACD03000014">
    <property type="protein sequence ID" value="GAO48371.1"/>
    <property type="molecule type" value="Genomic_DNA"/>
</dbReference>
<dbReference type="SMART" id="SM00066">
    <property type="entry name" value="GAL4"/>
    <property type="match status" value="1"/>
</dbReference>
<sequence>MDFDQDALSPTLGSAPVSPTSGLKPGDGAGPADQKRRRIARACDMCRRKKIKCDGKLPRCTHCANYGTDCTFKIEPKKRTPQPKGASAHRQKYIERLENRLERMEGLLRGVMPNYEPQQLGLLEQGTEVPVQASTTRKNSSASQPRLSFSGLSPDEGEEGDEEHSDDEPMQELTSRMGVLLSHSDAGQSYLGGSSGISFLSDCKDFVKDLFDESNFPKAPPRDDLIGGQPVPPPAKDIADTLVDAFFAGVITIFPIIEREEFDENYQKMWTDNPPLDDVPWMAVYYMVMAFGAVELSAKDGARDGGVDPEAGKNYFHNAWQLNSLLYAHNTLMALQAMLMMGIFLQGTSRVHAAWIQLGATVRLAQALGLHRGTNLLDIGPFVNAKGKNVAQRQRVWWIIYIFDKSLAMTLGRPAAIQDADCDVPLPPKDDEEIKAHCQRNLMGDLQTLAEGTERFNFFRHVIDFANLTSHVCSNLYSAAASKIISQPQKLAELVSELDAELIAWRDEIPIVIRPDQPADPITGAEHIERIDAPREHMRAIAMLHLSYYNCICVIHRPGLLCRAVGDNWADKALVNVPNPRIYASGEICVNGARRKMALLKFLHDRKLMDLVVWLFLHYVFSSCAILFIQIIKFPQASSAQLDLSLIGTGIQILTEAKHLKQVFAASKVLQLIRKLFANAAAAIDAAEKQDSSRKRQFTNDEQAAAATGSEVPMPTLDIPINADFEGVPTASFNAQMPGPGMAQASGQLPPDLISPSVFYNTYTQPQAGMQAPAMDLSQMSMMNNWGMGPMDLQQQMQGTAAFQMNNMAATPGFGMGMTSGFDPSLQPAQTWQPQPPMSFHWEDWENYVFENNPQ</sequence>
<feature type="region of interest" description="Disordered" evidence="8">
    <location>
        <begin position="691"/>
        <end position="713"/>
    </location>
</feature>
<keyword evidence="2" id="KW-0479">Metal-binding</keyword>
<dbReference type="CDD" id="cd12148">
    <property type="entry name" value="fungal_TF_MHR"/>
    <property type="match status" value="1"/>
</dbReference>
<dbReference type="GO" id="GO:0008270">
    <property type="term" value="F:zinc ion binding"/>
    <property type="evidence" value="ECO:0007669"/>
    <property type="project" value="InterPro"/>
</dbReference>
<reference evidence="10 11" key="1">
    <citation type="journal article" date="2011" name="J. Gen. Appl. Microbiol.">
        <title>Draft genome sequencing of the enigmatic yeast Saitoella complicata.</title>
        <authorList>
            <person name="Nishida H."/>
            <person name="Hamamoto M."/>
            <person name="Sugiyama J."/>
        </authorList>
    </citation>
    <scope>NUCLEOTIDE SEQUENCE [LARGE SCALE GENOMIC DNA]</scope>
    <source>
        <strain evidence="10 11">NRRL Y-17804</strain>
    </source>
</reference>
<evidence type="ECO:0000256" key="8">
    <source>
        <dbReference type="SAM" id="MobiDB-lite"/>
    </source>
</evidence>
<dbReference type="PANTHER" id="PTHR46910">
    <property type="entry name" value="TRANSCRIPTION FACTOR PDR1"/>
    <property type="match status" value="1"/>
</dbReference>
<comment type="caution">
    <text evidence="10">The sequence shown here is derived from an EMBL/GenBank/DDBJ whole genome shotgun (WGS) entry which is preliminary data.</text>
</comment>
<dbReference type="SMART" id="SM00906">
    <property type="entry name" value="Fungal_trans"/>
    <property type="match status" value="1"/>
</dbReference>
<keyword evidence="3" id="KW-0862">Zinc</keyword>
<dbReference type="Proteomes" id="UP000033140">
    <property type="component" value="Unassembled WGS sequence"/>
</dbReference>
<accession>A0A0E9NFA5</accession>
<evidence type="ECO:0000256" key="2">
    <source>
        <dbReference type="ARBA" id="ARBA00022723"/>
    </source>
</evidence>
<organism evidence="10 11">
    <name type="scientific">Saitoella complicata (strain BCRC 22490 / CBS 7301 / JCM 7358 / NBRC 10748 / NRRL Y-17804)</name>
    <dbReference type="NCBI Taxonomy" id="698492"/>
    <lineage>
        <taxon>Eukaryota</taxon>
        <taxon>Fungi</taxon>
        <taxon>Dikarya</taxon>
        <taxon>Ascomycota</taxon>
        <taxon>Taphrinomycotina</taxon>
        <taxon>Taphrinomycotina incertae sedis</taxon>
        <taxon>Saitoella</taxon>
    </lineage>
</organism>
<evidence type="ECO:0000256" key="4">
    <source>
        <dbReference type="ARBA" id="ARBA00023015"/>
    </source>
</evidence>
<evidence type="ECO:0000256" key="1">
    <source>
        <dbReference type="ARBA" id="ARBA00004123"/>
    </source>
</evidence>
<dbReference type="STRING" id="698492.A0A0E9NFA5"/>
<feature type="domain" description="Zn(2)-C6 fungal-type" evidence="9">
    <location>
        <begin position="42"/>
        <end position="72"/>
    </location>
</feature>
<dbReference type="Pfam" id="PF04082">
    <property type="entry name" value="Fungal_trans"/>
    <property type="match status" value="1"/>
</dbReference>
<proteinExistence type="predicted"/>
<evidence type="ECO:0000256" key="3">
    <source>
        <dbReference type="ARBA" id="ARBA00022833"/>
    </source>
</evidence>
<reference evidence="10 11" key="3">
    <citation type="journal article" date="2015" name="Genome Announc.">
        <title>Draft Genome Sequence of the Archiascomycetous Yeast Saitoella complicata.</title>
        <authorList>
            <person name="Yamauchi K."/>
            <person name="Kondo S."/>
            <person name="Hamamoto M."/>
            <person name="Takahashi Y."/>
            <person name="Ogura Y."/>
            <person name="Hayashi T."/>
            <person name="Nishida H."/>
        </authorList>
    </citation>
    <scope>NUCLEOTIDE SEQUENCE [LARGE SCALE GENOMIC DNA]</scope>
    <source>
        <strain evidence="10 11">NRRL Y-17804</strain>
    </source>
</reference>
<keyword evidence="4" id="KW-0805">Transcription regulation</keyword>
<evidence type="ECO:0000256" key="7">
    <source>
        <dbReference type="ARBA" id="ARBA00023242"/>
    </source>
</evidence>
<keyword evidence="6" id="KW-0804">Transcription</keyword>
<evidence type="ECO:0000256" key="5">
    <source>
        <dbReference type="ARBA" id="ARBA00023125"/>
    </source>
</evidence>
<dbReference type="SUPFAM" id="SSF57701">
    <property type="entry name" value="Zn2/Cys6 DNA-binding domain"/>
    <property type="match status" value="1"/>
</dbReference>
<dbReference type="Pfam" id="PF00172">
    <property type="entry name" value="Zn_clus"/>
    <property type="match status" value="1"/>
</dbReference>
<dbReference type="OrthoDB" id="2123952at2759"/>
<evidence type="ECO:0000259" key="9">
    <source>
        <dbReference type="PROSITE" id="PS50048"/>
    </source>
</evidence>
<dbReference type="PROSITE" id="PS50048">
    <property type="entry name" value="ZN2_CY6_FUNGAL_2"/>
    <property type="match status" value="1"/>
</dbReference>
<feature type="region of interest" description="Disordered" evidence="8">
    <location>
        <begin position="1"/>
        <end position="37"/>
    </location>
</feature>
<protein>
    <recommendedName>
        <fullName evidence="9">Zn(2)-C6 fungal-type domain-containing protein</fullName>
    </recommendedName>
</protein>
<dbReference type="PANTHER" id="PTHR46910:SF37">
    <property type="entry name" value="ZN(II)2CYS6 TRANSCRIPTION FACTOR (EUROFUNG)"/>
    <property type="match status" value="1"/>
</dbReference>
<dbReference type="GO" id="GO:0000981">
    <property type="term" value="F:DNA-binding transcription factor activity, RNA polymerase II-specific"/>
    <property type="evidence" value="ECO:0007669"/>
    <property type="project" value="InterPro"/>
</dbReference>
<keyword evidence="7" id="KW-0539">Nucleus</keyword>
<dbReference type="GO" id="GO:0006351">
    <property type="term" value="P:DNA-templated transcription"/>
    <property type="evidence" value="ECO:0007669"/>
    <property type="project" value="InterPro"/>
</dbReference>
<dbReference type="InterPro" id="IPR050987">
    <property type="entry name" value="AtrR-like"/>
</dbReference>
<keyword evidence="11" id="KW-1185">Reference proteome</keyword>
<evidence type="ECO:0000313" key="11">
    <source>
        <dbReference type="Proteomes" id="UP000033140"/>
    </source>
</evidence>
<keyword evidence="5" id="KW-0238">DNA-binding</keyword>
<dbReference type="OMA" id="VDDNKWM"/>
<dbReference type="GO" id="GO:0003677">
    <property type="term" value="F:DNA binding"/>
    <property type="evidence" value="ECO:0007669"/>
    <property type="project" value="UniProtKB-KW"/>
</dbReference>
<dbReference type="CDD" id="cd00067">
    <property type="entry name" value="GAL4"/>
    <property type="match status" value="1"/>
</dbReference>
<dbReference type="InterPro" id="IPR036864">
    <property type="entry name" value="Zn2-C6_fun-type_DNA-bd_sf"/>
</dbReference>
<gene>
    <name evidence="10" type="ORF">G7K_2544-t1</name>
</gene>